<dbReference type="EMBL" id="JAUEPS010000098">
    <property type="protein sequence ID" value="KAK0438351.1"/>
    <property type="molecule type" value="Genomic_DNA"/>
</dbReference>
<sequence length="295" mass="33836">MAQPNLLTVSPNTVRRICTFHPHGIHLLAFHCITSMFGKHIKFPQEKPIPGEFWPLFTDVPQPEPVWYQVVMQGQIKFIIIMVEQLSRSSIDVYTRLFTELYTASRYNTESDDGNRMPSDYSRVHGLLTDRPAAHFSFFSYDPFTSTFQTDEDLYVNPSSTTAPRDMAKVTEKFLSILMYAYNELLDDRRSHTDLVPKEHQVHWISTKTHNAPRSLSDALEEAAQYAKSATEILKQPANKDALIQGLDFVSESIRVLPLCEDFDSSWSRYTTSLREEGATWREICTGNRQGSSEI</sequence>
<comment type="caution">
    <text evidence="1">The sequence shown here is derived from an EMBL/GenBank/DDBJ whole genome shotgun (WGS) entry which is preliminary data.</text>
</comment>
<proteinExistence type="predicted"/>
<protein>
    <submittedName>
        <fullName evidence="1">Uncharacterized protein</fullName>
    </submittedName>
</protein>
<organism evidence="1 2">
    <name type="scientific">Armillaria tabescens</name>
    <name type="common">Ringless honey mushroom</name>
    <name type="synonym">Agaricus tabescens</name>
    <dbReference type="NCBI Taxonomy" id="1929756"/>
    <lineage>
        <taxon>Eukaryota</taxon>
        <taxon>Fungi</taxon>
        <taxon>Dikarya</taxon>
        <taxon>Basidiomycota</taxon>
        <taxon>Agaricomycotina</taxon>
        <taxon>Agaricomycetes</taxon>
        <taxon>Agaricomycetidae</taxon>
        <taxon>Agaricales</taxon>
        <taxon>Marasmiineae</taxon>
        <taxon>Physalacriaceae</taxon>
        <taxon>Desarmillaria</taxon>
    </lineage>
</organism>
<reference evidence="1" key="1">
    <citation type="submission" date="2023-06" db="EMBL/GenBank/DDBJ databases">
        <authorList>
            <consortium name="Lawrence Berkeley National Laboratory"/>
            <person name="Ahrendt S."/>
            <person name="Sahu N."/>
            <person name="Indic B."/>
            <person name="Wong-Bajracharya J."/>
            <person name="Merenyi Z."/>
            <person name="Ke H.-M."/>
            <person name="Monk M."/>
            <person name="Kocsube S."/>
            <person name="Drula E."/>
            <person name="Lipzen A."/>
            <person name="Balint B."/>
            <person name="Henrissat B."/>
            <person name="Andreopoulos B."/>
            <person name="Martin F.M."/>
            <person name="Harder C.B."/>
            <person name="Rigling D."/>
            <person name="Ford K.L."/>
            <person name="Foster G.D."/>
            <person name="Pangilinan J."/>
            <person name="Papanicolaou A."/>
            <person name="Barry K."/>
            <person name="LaButti K."/>
            <person name="Viragh M."/>
            <person name="Koriabine M."/>
            <person name="Yan M."/>
            <person name="Riley R."/>
            <person name="Champramary S."/>
            <person name="Plett K.L."/>
            <person name="Tsai I.J."/>
            <person name="Slot J."/>
            <person name="Sipos G."/>
            <person name="Plett J."/>
            <person name="Nagy L.G."/>
            <person name="Grigoriev I.V."/>
        </authorList>
    </citation>
    <scope>NUCLEOTIDE SEQUENCE</scope>
    <source>
        <strain evidence="1">CCBAS 213</strain>
    </source>
</reference>
<dbReference type="AlphaFoldDB" id="A0AA39J8Y9"/>
<keyword evidence="2" id="KW-1185">Reference proteome</keyword>
<dbReference type="GeneID" id="85358355"/>
<dbReference type="RefSeq" id="XP_060322921.1">
    <property type="nucleotide sequence ID" value="XM_060474807.1"/>
</dbReference>
<gene>
    <name evidence="1" type="ORF">EV420DRAFT_1585969</name>
</gene>
<name>A0AA39J8Y9_ARMTA</name>
<accession>A0AA39J8Y9</accession>
<dbReference type="Proteomes" id="UP001175211">
    <property type="component" value="Unassembled WGS sequence"/>
</dbReference>
<evidence type="ECO:0000313" key="2">
    <source>
        <dbReference type="Proteomes" id="UP001175211"/>
    </source>
</evidence>
<evidence type="ECO:0000313" key="1">
    <source>
        <dbReference type="EMBL" id="KAK0438351.1"/>
    </source>
</evidence>